<evidence type="ECO:0000313" key="1">
    <source>
        <dbReference type="EMBL" id="MDT3401850.1"/>
    </source>
</evidence>
<dbReference type="InterPro" id="IPR011044">
    <property type="entry name" value="Quino_amine_DH_bsu"/>
</dbReference>
<keyword evidence="1" id="KW-0238">DNA-binding</keyword>
<dbReference type="Pfam" id="PF16819">
    <property type="entry name" value="DUF5074"/>
    <property type="match status" value="1"/>
</dbReference>
<name>A0ABU3GPY7_9SPHI</name>
<protein>
    <submittedName>
        <fullName evidence="1">DNA-binding beta-propeller fold protein YncE</fullName>
    </submittedName>
</protein>
<accession>A0ABU3GPY7</accession>
<dbReference type="GO" id="GO:0003677">
    <property type="term" value="F:DNA binding"/>
    <property type="evidence" value="ECO:0007669"/>
    <property type="project" value="UniProtKB-KW"/>
</dbReference>
<dbReference type="InterPro" id="IPR031815">
    <property type="entry name" value="DUF5074"/>
</dbReference>
<organism evidence="1 2">
    <name type="scientific">Mucilaginibacter terrae</name>
    <dbReference type="NCBI Taxonomy" id="1955052"/>
    <lineage>
        <taxon>Bacteria</taxon>
        <taxon>Pseudomonadati</taxon>
        <taxon>Bacteroidota</taxon>
        <taxon>Sphingobacteriia</taxon>
        <taxon>Sphingobacteriales</taxon>
        <taxon>Sphingobacteriaceae</taxon>
        <taxon>Mucilaginibacter</taxon>
    </lineage>
</organism>
<dbReference type="SUPFAM" id="SSF50969">
    <property type="entry name" value="YVTN repeat-like/Quinoprotein amine dehydrogenase"/>
    <property type="match status" value="1"/>
</dbReference>
<comment type="caution">
    <text evidence="1">The sequence shown here is derived from an EMBL/GenBank/DDBJ whole genome shotgun (WGS) entry which is preliminary data.</text>
</comment>
<dbReference type="Proteomes" id="UP001258315">
    <property type="component" value="Unassembled WGS sequence"/>
</dbReference>
<gene>
    <name evidence="1" type="ORF">QE417_000922</name>
</gene>
<proteinExistence type="predicted"/>
<reference evidence="2" key="1">
    <citation type="submission" date="2023-07" db="EMBL/GenBank/DDBJ databases">
        <title>Functional and genomic diversity of the sorghum phyllosphere microbiome.</title>
        <authorList>
            <person name="Shade A."/>
        </authorList>
    </citation>
    <scope>NUCLEOTIDE SEQUENCE [LARGE SCALE GENOMIC DNA]</scope>
    <source>
        <strain evidence="2">SORGH_AS_0422</strain>
    </source>
</reference>
<dbReference type="RefSeq" id="WP_311947815.1">
    <property type="nucleotide sequence ID" value="NZ_JAVLVU010000001.1"/>
</dbReference>
<dbReference type="PANTHER" id="PTHR47197:SF3">
    <property type="entry name" value="DIHYDRO-HEME D1 DEHYDROGENASE"/>
    <property type="match status" value="1"/>
</dbReference>
<dbReference type="PANTHER" id="PTHR47197">
    <property type="entry name" value="PROTEIN NIRF"/>
    <property type="match status" value="1"/>
</dbReference>
<evidence type="ECO:0000313" key="2">
    <source>
        <dbReference type="Proteomes" id="UP001258315"/>
    </source>
</evidence>
<dbReference type="EMBL" id="JAVLVU010000001">
    <property type="protein sequence ID" value="MDT3401850.1"/>
    <property type="molecule type" value="Genomic_DNA"/>
</dbReference>
<dbReference type="InterPro" id="IPR051200">
    <property type="entry name" value="Host-pathogen_enzymatic-act"/>
</dbReference>
<keyword evidence="2" id="KW-1185">Reference proteome</keyword>
<sequence>MKNLTYHYILFAGALFTLLVSSCRKDAKPDEEQTQTIFTPTPTSTVKGFYLLNEGNLNMNKASLDFVDYTTGIYRKNIYSTANPEVGRGLGDVGNDIAIYGSKLYVVVNNSNKVEVLNAKTGKRISQINLVNCRYITFHNNKAYVSTYMSAVGATNAANGIVAQIDTTTLLIERQVTVGRQPEEMALVGNKLYVANSGGYSPANYERTISVIDLTTFTETKRIDVAINLGSLKADQYGDLYVISQGDYLSIQPKLLVIDTQTERVKATFDIPVRTIHIDADRLYAISTNGQKFAYNIINIQNETLLNQSYITDGTDSQITQPYGLTVNPVTKEVLLTDARDYVTQGTLYCFGTDGRKKWSVTTGDIPAHFAFTF</sequence>
<dbReference type="Gene3D" id="2.130.10.10">
    <property type="entry name" value="YVTN repeat-like/Quinoprotein amine dehydrogenase"/>
    <property type="match status" value="1"/>
</dbReference>
<dbReference type="InterPro" id="IPR015943">
    <property type="entry name" value="WD40/YVTN_repeat-like_dom_sf"/>
</dbReference>
<dbReference type="PROSITE" id="PS51257">
    <property type="entry name" value="PROKAR_LIPOPROTEIN"/>
    <property type="match status" value="1"/>
</dbReference>